<evidence type="ECO:0000256" key="2">
    <source>
        <dbReference type="ARBA" id="ARBA00022980"/>
    </source>
</evidence>
<dbReference type="PANTHER" id="PTHR12059:SF5">
    <property type="entry name" value="LARGE RIBOSOMAL SUBUNIT PROTEIN UL23M"/>
    <property type="match status" value="1"/>
</dbReference>
<comment type="similarity">
    <text evidence="1">Belongs to the universal ribosomal protein uL23 family.</text>
</comment>
<proteinExistence type="inferred from homology"/>
<gene>
    <name evidence="6" type="ORF">F503_04255</name>
</gene>
<dbReference type="Pfam" id="PF00276">
    <property type="entry name" value="Ribosomal_L23"/>
    <property type="match status" value="1"/>
</dbReference>
<dbReference type="GO" id="GO:0003735">
    <property type="term" value="F:structural constituent of ribosome"/>
    <property type="evidence" value="ECO:0007669"/>
    <property type="project" value="InterPro"/>
</dbReference>
<dbReference type="OrthoDB" id="275582at2759"/>
<keyword evidence="3" id="KW-0687">Ribonucleoprotein</keyword>
<feature type="region of interest" description="Disordered" evidence="5">
    <location>
        <begin position="131"/>
        <end position="173"/>
    </location>
</feature>
<name>S3CQ09_OPHP1</name>
<dbReference type="PANTHER" id="PTHR12059">
    <property type="entry name" value="RIBOSOMAL PROTEIN L23-RELATED"/>
    <property type="match status" value="1"/>
</dbReference>
<reference evidence="6 7" key="1">
    <citation type="journal article" date="2013" name="BMC Genomics">
        <title>The genome and transcriptome of the pine saprophyte Ophiostoma piceae, and a comparison with the bark beetle-associated pine pathogen Grosmannia clavigera.</title>
        <authorList>
            <person name="Haridas S."/>
            <person name="Wang Y."/>
            <person name="Lim L."/>
            <person name="Massoumi Alamouti S."/>
            <person name="Jackman S."/>
            <person name="Docking R."/>
            <person name="Robertson G."/>
            <person name="Birol I."/>
            <person name="Bohlmann J."/>
            <person name="Breuil C."/>
        </authorList>
    </citation>
    <scope>NUCLEOTIDE SEQUENCE [LARGE SCALE GENOMIC DNA]</scope>
    <source>
        <strain evidence="6 7">UAMH 11346</strain>
    </source>
</reference>
<dbReference type="eggNOG" id="KOG4089">
    <property type="taxonomic scope" value="Eukaryota"/>
</dbReference>
<dbReference type="AlphaFoldDB" id="S3CQ09"/>
<evidence type="ECO:0000256" key="1">
    <source>
        <dbReference type="ARBA" id="ARBA00006700"/>
    </source>
</evidence>
<keyword evidence="2 6" id="KW-0689">Ribosomal protein</keyword>
<keyword evidence="7" id="KW-1185">Reference proteome</keyword>
<dbReference type="HOGENOM" id="CLU_086423_1_0_1"/>
<dbReference type="GO" id="GO:0005762">
    <property type="term" value="C:mitochondrial large ribosomal subunit"/>
    <property type="evidence" value="ECO:0007669"/>
    <property type="project" value="TreeGrafter"/>
</dbReference>
<dbReference type="STRING" id="1262450.S3CQ09"/>
<dbReference type="SUPFAM" id="SSF54189">
    <property type="entry name" value="Ribosomal proteins S24e, L23 and L15e"/>
    <property type="match status" value="1"/>
</dbReference>
<dbReference type="Gene3D" id="3.30.70.330">
    <property type="match status" value="1"/>
</dbReference>
<dbReference type="InterPro" id="IPR012678">
    <property type="entry name" value="Ribosomal_uL23/eL15/eS24_sf"/>
</dbReference>
<dbReference type="InterPro" id="IPR013025">
    <property type="entry name" value="Ribosomal_uL23-like"/>
</dbReference>
<dbReference type="InterPro" id="IPR012677">
    <property type="entry name" value="Nucleotide-bd_a/b_plait_sf"/>
</dbReference>
<organism evidence="6 7">
    <name type="scientific">Ophiostoma piceae (strain UAMH 11346)</name>
    <name type="common">Sap stain fungus</name>
    <dbReference type="NCBI Taxonomy" id="1262450"/>
    <lineage>
        <taxon>Eukaryota</taxon>
        <taxon>Fungi</taxon>
        <taxon>Dikarya</taxon>
        <taxon>Ascomycota</taxon>
        <taxon>Pezizomycotina</taxon>
        <taxon>Sordariomycetes</taxon>
        <taxon>Sordariomycetidae</taxon>
        <taxon>Ophiostomatales</taxon>
        <taxon>Ophiostomataceae</taxon>
        <taxon>Ophiostoma</taxon>
    </lineage>
</organism>
<evidence type="ECO:0000256" key="3">
    <source>
        <dbReference type="ARBA" id="ARBA00023274"/>
    </source>
</evidence>
<accession>S3CQ09</accession>
<evidence type="ECO:0000256" key="4">
    <source>
        <dbReference type="ARBA" id="ARBA00039977"/>
    </source>
</evidence>
<sequence>MASKAVATATEAVAKAGPNYRVGGTKVFMPNHIITMLPPKKIFSPYFATFQVPLRFNKFDLRDYLHNVYSVEVRNVRSWITPQAPRRRYADKSGDPIDTKFVAAFGRGPWYRPQPIKRMMVELVKPFAYPKPPPIPTDKQLGTDDDPRKPWDYDIHRRVKSQEKEAERSQRRRALEKKFDLQSEQRYVPAFRVALARQARELVIGKRKWTNDVELDEKWQDVVKPKEGSKQA</sequence>
<dbReference type="Proteomes" id="UP000016923">
    <property type="component" value="Unassembled WGS sequence"/>
</dbReference>
<evidence type="ECO:0000313" key="6">
    <source>
        <dbReference type="EMBL" id="EPE08668.1"/>
    </source>
</evidence>
<dbReference type="OMA" id="NFATFKV"/>
<dbReference type="EMBL" id="KE148148">
    <property type="protein sequence ID" value="EPE08668.1"/>
    <property type="molecule type" value="Genomic_DNA"/>
</dbReference>
<dbReference type="GO" id="GO:0032543">
    <property type="term" value="P:mitochondrial translation"/>
    <property type="evidence" value="ECO:0007669"/>
    <property type="project" value="TreeGrafter"/>
</dbReference>
<evidence type="ECO:0000256" key="5">
    <source>
        <dbReference type="SAM" id="MobiDB-lite"/>
    </source>
</evidence>
<feature type="compositionally biased region" description="Basic and acidic residues" evidence="5">
    <location>
        <begin position="141"/>
        <end position="169"/>
    </location>
</feature>
<protein>
    <recommendedName>
        <fullName evidence="4">Large ribosomal subunit protein uL23m</fullName>
    </recommendedName>
</protein>
<dbReference type="VEuPathDB" id="FungiDB:F503_04255"/>
<evidence type="ECO:0000313" key="7">
    <source>
        <dbReference type="Proteomes" id="UP000016923"/>
    </source>
</evidence>